<dbReference type="PANTHER" id="PTHR40278:SF1">
    <property type="entry name" value="DNA UTILIZATION PROTEIN HOFN"/>
    <property type="match status" value="1"/>
</dbReference>
<gene>
    <name evidence="4" type="ordered locus">Dgeo_1726</name>
</gene>
<keyword evidence="2" id="KW-1133">Transmembrane helix</keyword>
<evidence type="ECO:0000313" key="4">
    <source>
        <dbReference type="EMBL" id="ABF46021.1"/>
    </source>
</evidence>
<accession>Q1IXL3</accession>
<evidence type="ECO:0000259" key="3">
    <source>
        <dbReference type="Pfam" id="PF18222"/>
    </source>
</evidence>
<dbReference type="RefSeq" id="WP_011530852.1">
    <property type="nucleotide sequence ID" value="NC_008025.1"/>
</dbReference>
<dbReference type="eggNOG" id="COG3166">
    <property type="taxonomic scope" value="Bacteria"/>
</dbReference>
<dbReference type="Proteomes" id="UP000002431">
    <property type="component" value="Chromosome"/>
</dbReference>
<evidence type="ECO:0000256" key="1">
    <source>
        <dbReference type="SAM" id="MobiDB-lite"/>
    </source>
</evidence>
<name>Q1IXL3_DEIGD</name>
<protein>
    <submittedName>
        <fullName evidence="4">Type IV pilus assembly protein PilN</fullName>
    </submittedName>
</protein>
<dbReference type="KEGG" id="dge:Dgeo_1726"/>
<evidence type="ECO:0000313" key="5">
    <source>
        <dbReference type="Proteomes" id="UP000002431"/>
    </source>
</evidence>
<feature type="compositionally biased region" description="Polar residues" evidence="1">
    <location>
        <begin position="226"/>
        <end position="241"/>
    </location>
</feature>
<feature type="domain" description="PilN biogenesis protein dimerization" evidence="3">
    <location>
        <begin position="97"/>
        <end position="198"/>
    </location>
</feature>
<evidence type="ECO:0000256" key="2">
    <source>
        <dbReference type="SAM" id="Phobius"/>
    </source>
</evidence>
<dbReference type="InterPro" id="IPR052534">
    <property type="entry name" value="Extracell_DNA_Util/SecSys_Comp"/>
</dbReference>
<dbReference type="EMBL" id="CP000359">
    <property type="protein sequence ID" value="ABF46021.1"/>
    <property type="molecule type" value="Genomic_DNA"/>
</dbReference>
<dbReference type="Gene3D" id="3.30.70.2830">
    <property type="match status" value="1"/>
</dbReference>
<feature type="compositionally biased region" description="Low complexity" evidence="1">
    <location>
        <begin position="209"/>
        <end position="225"/>
    </location>
</feature>
<proteinExistence type="predicted"/>
<dbReference type="HOGENOM" id="CLU_1228265_0_0_0"/>
<dbReference type="STRING" id="319795.Dgeo_1726"/>
<reference evidence="4" key="1">
    <citation type="submission" date="2006-04" db="EMBL/GenBank/DDBJ databases">
        <title>Complete sequence of chromosome of Deinococcus geothermalis DSM 11300.</title>
        <authorList>
            <consortium name="US DOE Joint Genome Institute"/>
            <person name="Copeland A."/>
            <person name="Lucas S."/>
            <person name="Lapidus A."/>
            <person name="Barry K."/>
            <person name="Detter J.C."/>
            <person name="Glavina del Rio T."/>
            <person name="Hammon N."/>
            <person name="Israni S."/>
            <person name="Dalin E."/>
            <person name="Tice H."/>
            <person name="Pitluck S."/>
            <person name="Brettin T."/>
            <person name="Bruce D."/>
            <person name="Han C."/>
            <person name="Tapia R."/>
            <person name="Saunders E."/>
            <person name="Gilna P."/>
            <person name="Schmutz J."/>
            <person name="Larimer F."/>
            <person name="Land M."/>
            <person name="Hauser L."/>
            <person name="Kyrpides N."/>
            <person name="Kim E."/>
            <person name="Daly M.J."/>
            <person name="Fredrickson J.K."/>
            <person name="Makarova K.S."/>
            <person name="Gaidamakova E.K."/>
            <person name="Zhai M."/>
            <person name="Richardson P."/>
        </authorList>
    </citation>
    <scope>NUCLEOTIDE SEQUENCE</scope>
    <source>
        <strain evidence="4">DSM 11300</strain>
    </source>
</reference>
<dbReference type="InterPro" id="IPR040888">
    <property type="entry name" value="PilN_bio_d"/>
</dbReference>
<dbReference type="PANTHER" id="PTHR40278">
    <property type="entry name" value="DNA UTILIZATION PROTEIN HOFN"/>
    <property type="match status" value="1"/>
</dbReference>
<keyword evidence="2" id="KW-0472">Membrane</keyword>
<organism evidence="4 5">
    <name type="scientific">Deinococcus geothermalis (strain DSM 11300 / CIP 105573 / AG-3a)</name>
    <dbReference type="NCBI Taxonomy" id="319795"/>
    <lineage>
        <taxon>Bacteria</taxon>
        <taxon>Thermotogati</taxon>
        <taxon>Deinococcota</taxon>
        <taxon>Deinococci</taxon>
        <taxon>Deinococcales</taxon>
        <taxon>Deinococcaceae</taxon>
        <taxon>Deinococcus</taxon>
    </lineage>
</organism>
<dbReference type="AlphaFoldDB" id="Q1IXL3"/>
<feature type="transmembrane region" description="Helical" evidence="2">
    <location>
        <begin position="20"/>
        <end position="42"/>
    </location>
</feature>
<keyword evidence="5" id="KW-1185">Reference proteome</keyword>
<sequence length="241" mass="25823">MVEINLLPQQERRRTRPDAWRYGSIVSVALTVAAILIPELSFGHRLNALHREQDRLNGEIAALTPTKQEYDRLLATRRTLEEVTAVAEQLRNNKTYWTNDLAAFAAQLPSGGGVAITSMNIKALDSAALASLQQSGIYAGKNVVREFDLSGTARSQQSVVNFLNAFENSPNFAVNFRSLQREGDTGRYTFAASVGLVAQAASSGTPGEGTTSQGTVSQGTVSQGTPTTPRPASTTGGPDVR</sequence>
<feature type="region of interest" description="Disordered" evidence="1">
    <location>
        <begin position="201"/>
        <end position="241"/>
    </location>
</feature>
<keyword evidence="2" id="KW-0812">Transmembrane</keyword>
<dbReference type="Pfam" id="PF18222">
    <property type="entry name" value="PilN_bio_d"/>
    <property type="match status" value="1"/>
</dbReference>